<keyword evidence="7" id="KW-1185">Reference proteome</keyword>
<sequence>MSNFSLWLVLAGILLIAEITTGTFYLLMVSLGAAVGALMAYLGYGLEIQIAAAAVLAVAGSLLLRNRSINRSKTDKQHDVLDIGNKLQVTSWDANGRASVQYRGATWAAESIDNTPVTGLHQIVDVQGNILKVKSVSTHA</sequence>
<dbReference type="Proteomes" id="UP001329151">
    <property type="component" value="Chromosome"/>
</dbReference>
<evidence type="ECO:0000256" key="3">
    <source>
        <dbReference type="ARBA" id="ARBA00023136"/>
    </source>
</evidence>
<dbReference type="PANTHER" id="PTHR33507">
    <property type="entry name" value="INNER MEMBRANE PROTEIN YBBJ"/>
    <property type="match status" value="1"/>
</dbReference>
<evidence type="ECO:0000256" key="1">
    <source>
        <dbReference type="ARBA" id="ARBA00022692"/>
    </source>
</evidence>
<proteinExistence type="predicted"/>
<feature type="transmembrane region" description="Helical" evidence="4">
    <location>
        <begin position="44"/>
        <end position="64"/>
    </location>
</feature>
<dbReference type="AlphaFoldDB" id="A0AA86IYV3"/>
<keyword evidence="3 4" id="KW-0472">Membrane</keyword>
<dbReference type="EMBL" id="AP028947">
    <property type="protein sequence ID" value="BET26089.1"/>
    <property type="molecule type" value="Genomic_DNA"/>
</dbReference>
<gene>
    <name evidence="6" type="ORF">RGQ30_15900</name>
</gene>
<dbReference type="RefSeq" id="WP_338284872.1">
    <property type="nucleotide sequence ID" value="NZ_AP028947.1"/>
</dbReference>
<accession>A0AA86IYV3</accession>
<protein>
    <submittedName>
        <fullName evidence="6">NfeD family protein</fullName>
    </submittedName>
</protein>
<evidence type="ECO:0000256" key="2">
    <source>
        <dbReference type="ARBA" id="ARBA00022989"/>
    </source>
</evidence>
<keyword evidence="2 4" id="KW-1133">Transmembrane helix</keyword>
<name>A0AA86IYV3_9BURK</name>
<evidence type="ECO:0000256" key="4">
    <source>
        <dbReference type="SAM" id="Phobius"/>
    </source>
</evidence>
<reference evidence="6 7" key="1">
    <citation type="submission" date="2023-10" db="EMBL/GenBank/DDBJ databases">
        <title>Complete Genome Sequence of Limnobacter thiooxidans CS-K2T, Isolated from freshwater lake sediments in Bavaria, Germany.</title>
        <authorList>
            <person name="Naruki M."/>
            <person name="Watanabe A."/>
            <person name="Warashina T."/>
            <person name="Morita T."/>
            <person name="Arakawa K."/>
        </authorList>
    </citation>
    <scope>NUCLEOTIDE SEQUENCE [LARGE SCALE GENOMIC DNA]</scope>
    <source>
        <strain evidence="6 7">CS-K2</strain>
    </source>
</reference>
<dbReference type="GO" id="GO:0005886">
    <property type="term" value="C:plasma membrane"/>
    <property type="evidence" value="ECO:0007669"/>
    <property type="project" value="TreeGrafter"/>
</dbReference>
<keyword evidence="1 4" id="KW-0812">Transmembrane</keyword>
<feature type="domain" description="NfeD-like C-terminal" evidence="5">
    <location>
        <begin position="82"/>
        <end position="134"/>
    </location>
</feature>
<dbReference type="InterPro" id="IPR052165">
    <property type="entry name" value="Membrane_assoc_protease"/>
</dbReference>
<organism evidence="6 7">
    <name type="scientific">Limnobacter thiooxidans</name>
    <dbReference type="NCBI Taxonomy" id="131080"/>
    <lineage>
        <taxon>Bacteria</taxon>
        <taxon>Pseudomonadati</taxon>
        <taxon>Pseudomonadota</taxon>
        <taxon>Betaproteobacteria</taxon>
        <taxon>Burkholderiales</taxon>
        <taxon>Burkholderiaceae</taxon>
        <taxon>Limnobacter</taxon>
    </lineage>
</organism>
<evidence type="ECO:0000313" key="7">
    <source>
        <dbReference type="Proteomes" id="UP001329151"/>
    </source>
</evidence>
<dbReference type="PANTHER" id="PTHR33507:SF3">
    <property type="entry name" value="INNER MEMBRANE PROTEIN YBBJ"/>
    <property type="match status" value="1"/>
</dbReference>
<dbReference type="Pfam" id="PF01957">
    <property type="entry name" value="NfeD"/>
    <property type="match status" value="1"/>
</dbReference>
<evidence type="ECO:0000313" key="6">
    <source>
        <dbReference type="EMBL" id="BET26089.1"/>
    </source>
</evidence>
<dbReference type="KEGG" id="lto:RGQ30_15900"/>
<evidence type="ECO:0000259" key="5">
    <source>
        <dbReference type="Pfam" id="PF01957"/>
    </source>
</evidence>
<dbReference type="InterPro" id="IPR002810">
    <property type="entry name" value="NfeD-like_C"/>
</dbReference>